<feature type="region of interest" description="Disordered" evidence="1">
    <location>
        <begin position="1"/>
        <end position="65"/>
    </location>
</feature>
<protein>
    <submittedName>
        <fullName evidence="2">Uncharacterized protein</fullName>
    </submittedName>
</protein>
<name>A0A8X6FNS6_TRICU</name>
<dbReference type="AlphaFoldDB" id="A0A8X6FNS6"/>
<evidence type="ECO:0000313" key="3">
    <source>
        <dbReference type="Proteomes" id="UP000887116"/>
    </source>
</evidence>
<feature type="region of interest" description="Disordered" evidence="1">
    <location>
        <begin position="84"/>
        <end position="104"/>
    </location>
</feature>
<reference evidence="2" key="1">
    <citation type="submission" date="2020-07" db="EMBL/GenBank/DDBJ databases">
        <title>Multicomponent nature underlies the extraordinary mechanical properties of spider dragline silk.</title>
        <authorList>
            <person name="Kono N."/>
            <person name="Nakamura H."/>
            <person name="Mori M."/>
            <person name="Yoshida Y."/>
            <person name="Ohtoshi R."/>
            <person name="Malay A.D."/>
            <person name="Moran D.A.P."/>
            <person name="Tomita M."/>
            <person name="Numata K."/>
            <person name="Arakawa K."/>
        </authorList>
    </citation>
    <scope>NUCLEOTIDE SEQUENCE</scope>
</reference>
<proteinExistence type="predicted"/>
<organism evidence="2 3">
    <name type="scientific">Trichonephila clavata</name>
    <name type="common">Joro spider</name>
    <name type="synonym">Nephila clavata</name>
    <dbReference type="NCBI Taxonomy" id="2740835"/>
    <lineage>
        <taxon>Eukaryota</taxon>
        <taxon>Metazoa</taxon>
        <taxon>Ecdysozoa</taxon>
        <taxon>Arthropoda</taxon>
        <taxon>Chelicerata</taxon>
        <taxon>Arachnida</taxon>
        <taxon>Araneae</taxon>
        <taxon>Araneomorphae</taxon>
        <taxon>Entelegynae</taxon>
        <taxon>Araneoidea</taxon>
        <taxon>Nephilidae</taxon>
        <taxon>Trichonephila</taxon>
    </lineage>
</organism>
<dbReference type="EMBL" id="BMAO01032837">
    <property type="protein sequence ID" value="GFQ85058.1"/>
    <property type="molecule type" value="Genomic_DNA"/>
</dbReference>
<dbReference type="Proteomes" id="UP000887116">
    <property type="component" value="Unassembled WGS sequence"/>
</dbReference>
<evidence type="ECO:0000256" key="1">
    <source>
        <dbReference type="SAM" id="MobiDB-lite"/>
    </source>
</evidence>
<keyword evidence="3" id="KW-1185">Reference proteome</keyword>
<evidence type="ECO:0000313" key="2">
    <source>
        <dbReference type="EMBL" id="GFQ85058.1"/>
    </source>
</evidence>
<comment type="caution">
    <text evidence="2">The sequence shown here is derived from an EMBL/GenBank/DDBJ whole genome shotgun (WGS) entry which is preliminary data.</text>
</comment>
<accession>A0A8X6FNS6</accession>
<gene>
    <name evidence="2" type="ORF">TNCT_217741</name>
</gene>
<feature type="compositionally biased region" description="Polar residues" evidence="1">
    <location>
        <begin position="85"/>
        <end position="99"/>
    </location>
</feature>
<sequence>MRMKAPRGITNGERGEYHPQFHKSYQQGKGPGEKSTKDSASPGSLTPFRHEQKRQLGNDQFCPDRSIRGGQVRMSCAASFISVAGKNNSGRAESSPTSDATREQFTKESILNREVQVSRINWIIVLAVDQNA</sequence>